<keyword evidence="8" id="KW-0460">Magnesium</keyword>
<dbReference type="GO" id="GO:0051321">
    <property type="term" value="P:meiotic cell cycle"/>
    <property type="evidence" value="ECO:0007669"/>
    <property type="project" value="UniProtKB-KW"/>
</dbReference>
<evidence type="ECO:0000313" key="13">
    <source>
        <dbReference type="EMBL" id="CAG9323484.1"/>
    </source>
</evidence>
<comment type="cofactor">
    <cofactor evidence="1">
        <name>Mg(2+)</name>
        <dbReference type="ChEBI" id="CHEBI:18420"/>
    </cofactor>
</comment>
<evidence type="ECO:0000256" key="12">
    <source>
        <dbReference type="ARBA" id="ARBA00023254"/>
    </source>
</evidence>
<dbReference type="InterPro" id="IPR042530">
    <property type="entry name" value="EME1/EME2_C"/>
</dbReference>
<dbReference type="GO" id="GO:0004519">
    <property type="term" value="F:endonuclease activity"/>
    <property type="evidence" value="ECO:0007669"/>
    <property type="project" value="UniProtKB-KW"/>
</dbReference>
<keyword evidence="4" id="KW-0479">Metal-binding</keyword>
<keyword evidence="3" id="KW-0540">Nuclease</keyword>
<dbReference type="GO" id="GO:0046872">
    <property type="term" value="F:metal ion binding"/>
    <property type="evidence" value="ECO:0007669"/>
    <property type="project" value="UniProtKB-KW"/>
</dbReference>
<keyword evidence="11" id="KW-0539">Nucleus</keyword>
<keyword evidence="12" id="KW-0469">Meiosis</keyword>
<evidence type="ECO:0000256" key="5">
    <source>
        <dbReference type="ARBA" id="ARBA00022759"/>
    </source>
</evidence>
<sequence>MKQILYVDPSLSEIMNYIPEEGITTEITDRMYPFPTLILWVRETTSFNNLVWIIISPSSYQRFLSSSRIEEGFSDLKSSLDNSKISFIYQYSAREKQNWKENIQPQLQPLIAKWIFNFGFDLLEMENLNEISQYIIQASSVLVNSKTSDDLQMIQKQPERFHPHETWVKFLTAIPQMSLAKAQAIISKYPSLTSLLEAYEIAEASKRETLLMSLTAGSLPIGKALSIKIYTYLTSLDPFTIL</sequence>
<dbReference type="AlphaFoldDB" id="A0AAU9J5I8"/>
<evidence type="ECO:0000256" key="10">
    <source>
        <dbReference type="ARBA" id="ARBA00023204"/>
    </source>
</evidence>
<comment type="caution">
    <text evidence="13">The sequence shown here is derived from an EMBL/GenBank/DDBJ whole genome shotgun (WGS) entry which is preliminary data.</text>
</comment>
<keyword evidence="10" id="KW-0234">DNA repair</keyword>
<evidence type="ECO:0000256" key="8">
    <source>
        <dbReference type="ARBA" id="ARBA00022842"/>
    </source>
</evidence>
<dbReference type="GO" id="GO:0006310">
    <property type="term" value="P:DNA recombination"/>
    <property type="evidence" value="ECO:0007669"/>
    <property type="project" value="UniProtKB-KW"/>
</dbReference>
<protein>
    <recommendedName>
        <fullName evidence="15">ERCC4 domain-containing protein</fullName>
    </recommendedName>
</protein>
<dbReference type="Proteomes" id="UP001162131">
    <property type="component" value="Unassembled WGS sequence"/>
</dbReference>
<evidence type="ECO:0000256" key="1">
    <source>
        <dbReference type="ARBA" id="ARBA00001946"/>
    </source>
</evidence>
<dbReference type="PANTHER" id="PTHR21077">
    <property type="entry name" value="EME1 PROTEIN"/>
    <property type="match status" value="1"/>
</dbReference>
<name>A0AAU9J5I8_9CILI</name>
<keyword evidence="9" id="KW-0233">DNA recombination</keyword>
<dbReference type="EMBL" id="CAJZBQ010000034">
    <property type="protein sequence ID" value="CAG9323484.1"/>
    <property type="molecule type" value="Genomic_DNA"/>
</dbReference>
<dbReference type="GO" id="GO:0048476">
    <property type="term" value="C:Holliday junction resolvase complex"/>
    <property type="evidence" value="ECO:0007669"/>
    <property type="project" value="InterPro"/>
</dbReference>
<evidence type="ECO:0000256" key="3">
    <source>
        <dbReference type="ARBA" id="ARBA00022722"/>
    </source>
</evidence>
<keyword evidence="7" id="KW-0378">Hydrolase</keyword>
<dbReference type="GO" id="GO:0006281">
    <property type="term" value="P:DNA repair"/>
    <property type="evidence" value="ECO:0007669"/>
    <property type="project" value="UniProtKB-KW"/>
</dbReference>
<dbReference type="GO" id="GO:0016787">
    <property type="term" value="F:hydrolase activity"/>
    <property type="evidence" value="ECO:0007669"/>
    <property type="project" value="UniProtKB-KW"/>
</dbReference>
<evidence type="ECO:0000256" key="6">
    <source>
        <dbReference type="ARBA" id="ARBA00022763"/>
    </source>
</evidence>
<dbReference type="GO" id="GO:0005634">
    <property type="term" value="C:nucleus"/>
    <property type="evidence" value="ECO:0007669"/>
    <property type="project" value="UniProtKB-SubCell"/>
</dbReference>
<organism evidence="13 14">
    <name type="scientific">Blepharisma stoltei</name>
    <dbReference type="NCBI Taxonomy" id="1481888"/>
    <lineage>
        <taxon>Eukaryota</taxon>
        <taxon>Sar</taxon>
        <taxon>Alveolata</taxon>
        <taxon>Ciliophora</taxon>
        <taxon>Postciliodesmatophora</taxon>
        <taxon>Heterotrichea</taxon>
        <taxon>Heterotrichida</taxon>
        <taxon>Blepharismidae</taxon>
        <taxon>Blepharisma</taxon>
    </lineage>
</organism>
<accession>A0AAU9J5I8</accession>
<evidence type="ECO:0000256" key="4">
    <source>
        <dbReference type="ARBA" id="ARBA00022723"/>
    </source>
</evidence>
<keyword evidence="6" id="KW-0227">DNA damage</keyword>
<reference evidence="13" key="1">
    <citation type="submission" date="2021-09" db="EMBL/GenBank/DDBJ databases">
        <authorList>
            <consortium name="AG Swart"/>
            <person name="Singh M."/>
            <person name="Singh A."/>
            <person name="Seah K."/>
            <person name="Emmerich C."/>
        </authorList>
    </citation>
    <scope>NUCLEOTIDE SEQUENCE</scope>
    <source>
        <strain evidence="13">ATCC30299</strain>
    </source>
</reference>
<evidence type="ECO:0000256" key="11">
    <source>
        <dbReference type="ARBA" id="ARBA00023242"/>
    </source>
</evidence>
<comment type="subcellular location">
    <subcellularLocation>
        <location evidence="2">Nucleus</location>
    </subcellularLocation>
</comment>
<dbReference type="Pfam" id="PF21292">
    <property type="entry name" value="EME1-MUS81_C"/>
    <property type="match status" value="1"/>
</dbReference>
<dbReference type="PANTHER" id="PTHR21077:SF5">
    <property type="entry name" value="CROSSOVER JUNCTION ENDONUCLEASE MMS4"/>
    <property type="match status" value="1"/>
</dbReference>
<keyword evidence="14" id="KW-1185">Reference proteome</keyword>
<keyword evidence="5" id="KW-0255">Endonuclease</keyword>
<proteinExistence type="predicted"/>
<evidence type="ECO:0000313" key="14">
    <source>
        <dbReference type="Proteomes" id="UP001162131"/>
    </source>
</evidence>
<evidence type="ECO:0000256" key="7">
    <source>
        <dbReference type="ARBA" id="ARBA00022801"/>
    </source>
</evidence>
<evidence type="ECO:0000256" key="9">
    <source>
        <dbReference type="ARBA" id="ARBA00023172"/>
    </source>
</evidence>
<evidence type="ECO:0000256" key="2">
    <source>
        <dbReference type="ARBA" id="ARBA00004123"/>
    </source>
</evidence>
<dbReference type="Gene3D" id="1.10.150.670">
    <property type="entry name" value="Crossover junction endonuclease EME1, DNA-binding domain"/>
    <property type="match status" value="1"/>
</dbReference>
<evidence type="ECO:0008006" key="15">
    <source>
        <dbReference type="Google" id="ProtNLM"/>
    </source>
</evidence>
<gene>
    <name evidence="13" type="ORF">BSTOLATCC_MIC34134</name>
</gene>
<dbReference type="InterPro" id="IPR033310">
    <property type="entry name" value="Mms4/EME1/EME2"/>
</dbReference>